<feature type="transmembrane region" description="Helical" evidence="1">
    <location>
        <begin position="210"/>
        <end position="229"/>
    </location>
</feature>
<accession>A0A8K0JJM4</accession>
<proteinExistence type="predicted"/>
<feature type="transmembrane region" description="Helical" evidence="1">
    <location>
        <begin position="142"/>
        <end position="160"/>
    </location>
</feature>
<dbReference type="GO" id="GO:0051082">
    <property type="term" value="F:unfolded protein binding"/>
    <property type="evidence" value="ECO:0007669"/>
    <property type="project" value="TreeGrafter"/>
</dbReference>
<dbReference type="GO" id="GO:0005789">
    <property type="term" value="C:endoplasmic reticulum membrane"/>
    <property type="evidence" value="ECO:0007669"/>
    <property type="project" value="TreeGrafter"/>
</dbReference>
<evidence type="ECO:0000313" key="2">
    <source>
        <dbReference type="EMBL" id="KAG7530911.1"/>
    </source>
</evidence>
<feature type="transmembrane region" description="Helical" evidence="1">
    <location>
        <begin position="261"/>
        <end position="283"/>
    </location>
</feature>
<dbReference type="EMBL" id="JABELV010000105">
    <property type="protein sequence ID" value="KAG7530911.1"/>
    <property type="molecule type" value="Genomic_DNA"/>
</dbReference>
<dbReference type="AlphaFoldDB" id="A0A8K0JJM4"/>
<evidence type="ECO:0000313" key="3">
    <source>
        <dbReference type="Proteomes" id="UP000812966"/>
    </source>
</evidence>
<dbReference type="PANTHER" id="PTHR35329">
    <property type="entry name" value="CHITIN SYNTHASE EXPORT CHAPERONE"/>
    <property type="match status" value="1"/>
</dbReference>
<protein>
    <recommendedName>
        <fullName evidence="4">Chitin synthase export chaperone</fullName>
    </recommendedName>
</protein>
<dbReference type="PANTHER" id="PTHR35329:SF1">
    <property type="entry name" value="CHITIN SYNTHASE EXPORT CHAPERONE"/>
    <property type="match status" value="1"/>
</dbReference>
<feature type="transmembrane region" description="Helical" evidence="1">
    <location>
        <begin position="172"/>
        <end position="198"/>
    </location>
</feature>
<dbReference type="InterPro" id="IPR022057">
    <property type="entry name" value="Chs7"/>
</dbReference>
<keyword evidence="1" id="KW-1133">Transmembrane helix</keyword>
<organism evidence="2 3">
    <name type="scientific">Filobasidium floriforme</name>
    <dbReference type="NCBI Taxonomy" id="5210"/>
    <lineage>
        <taxon>Eukaryota</taxon>
        <taxon>Fungi</taxon>
        <taxon>Dikarya</taxon>
        <taxon>Basidiomycota</taxon>
        <taxon>Agaricomycotina</taxon>
        <taxon>Tremellomycetes</taxon>
        <taxon>Filobasidiales</taxon>
        <taxon>Filobasidiaceae</taxon>
        <taxon>Filobasidium</taxon>
    </lineage>
</organism>
<dbReference type="GO" id="GO:0006457">
    <property type="term" value="P:protein folding"/>
    <property type="evidence" value="ECO:0007669"/>
    <property type="project" value="TreeGrafter"/>
</dbReference>
<feature type="transmembrane region" description="Helical" evidence="1">
    <location>
        <begin position="321"/>
        <end position="342"/>
    </location>
</feature>
<keyword evidence="1" id="KW-0472">Membrane</keyword>
<gene>
    <name evidence="2" type="ORF">FFLO_04734</name>
</gene>
<comment type="caution">
    <text evidence="2">The sequence shown here is derived from an EMBL/GenBank/DDBJ whole genome shotgun (WGS) entry which is preliminary data.</text>
</comment>
<keyword evidence="1" id="KW-0812">Transmembrane</keyword>
<evidence type="ECO:0000256" key="1">
    <source>
        <dbReference type="SAM" id="Phobius"/>
    </source>
</evidence>
<evidence type="ECO:0008006" key="4">
    <source>
        <dbReference type="Google" id="ProtNLM"/>
    </source>
</evidence>
<name>A0A8K0JJM4_9TREE</name>
<feature type="transmembrane region" description="Helical" evidence="1">
    <location>
        <begin position="112"/>
        <end position="130"/>
    </location>
</feature>
<sequence>MVPPYGSFSPFCSSPSGASDQGDVSISTAGPLPHCNLFFRSLLKVTSPPALTTLFPFRDVTGLGNGRPLGPITTETSVEDLVATRAINRAGTGVGLRCDVGRLGQEGSLGDIAQLITSIFCFLIVSFLIFRTIRRRAAVGRIEILYFFLLFALTLPLRILTTANVLEQGSAALAVISAIHVALNVGMMWILLGNAIVATQVVPDGTPTSIIPMSLIFLVLFGFTVYIALDQAFGISRWFMLTSGRAEVGQLRNIALWTLSILWPYLASIVYLAIMLYVVYYHLEETRPCFWFILSFLLFAASQAVLFLASQPLCEASNGKVTSGFLSTLLETAAVAMLFAAWSSITEAEWDEPIYMEEYNSGYKY</sequence>
<dbReference type="Pfam" id="PF12271">
    <property type="entry name" value="Chs7"/>
    <property type="match status" value="1"/>
</dbReference>
<keyword evidence="3" id="KW-1185">Reference proteome</keyword>
<dbReference type="Proteomes" id="UP000812966">
    <property type="component" value="Unassembled WGS sequence"/>
</dbReference>
<feature type="transmembrane region" description="Helical" evidence="1">
    <location>
        <begin position="290"/>
        <end position="309"/>
    </location>
</feature>
<reference evidence="2" key="1">
    <citation type="submission" date="2020-04" db="EMBL/GenBank/DDBJ databases">
        <title>Analysis of mating type loci in Filobasidium floriforme.</title>
        <authorList>
            <person name="Nowrousian M."/>
        </authorList>
    </citation>
    <scope>NUCLEOTIDE SEQUENCE</scope>
    <source>
        <strain evidence="2">CBS 6242</strain>
    </source>
</reference>